<dbReference type="Proteomes" id="UP001419268">
    <property type="component" value="Unassembled WGS sequence"/>
</dbReference>
<proteinExistence type="inferred from homology"/>
<evidence type="ECO:0000313" key="10">
    <source>
        <dbReference type="EMBL" id="KAK9088422.1"/>
    </source>
</evidence>
<keyword evidence="2" id="KW-0493">Microtubule</keyword>
<name>A0AAP0HKU9_9MAGN</name>
<evidence type="ECO:0000256" key="2">
    <source>
        <dbReference type="ARBA" id="ARBA00022701"/>
    </source>
</evidence>
<feature type="coiled-coil region" evidence="8">
    <location>
        <begin position="580"/>
        <end position="607"/>
    </location>
</feature>
<dbReference type="PANTHER" id="PTHR47972:SF35">
    <property type="entry name" value="KINESIN-LIKE PROTEIN KIN-14Q"/>
    <property type="match status" value="1"/>
</dbReference>
<keyword evidence="3 7" id="KW-0547">Nucleotide-binding</keyword>
<feature type="binding site" evidence="7">
    <location>
        <begin position="711"/>
        <end position="718"/>
    </location>
    <ligand>
        <name>ATP</name>
        <dbReference type="ChEBI" id="CHEBI:30616"/>
    </ligand>
</feature>
<dbReference type="EMBL" id="JBBNAG010000012">
    <property type="protein sequence ID" value="KAK9088422.1"/>
    <property type="molecule type" value="Genomic_DNA"/>
</dbReference>
<dbReference type="GO" id="GO:0007018">
    <property type="term" value="P:microtubule-based movement"/>
    <property type="evidence" value="ECO:0007669"/>
    <property type="project" value="InterPro"/>
</dbReference>
<evidence type="ECO:0000313" key="11">
    <source>
        <dbReference type="Proteomes" id="UP001419268"/>
    </source>
</evidence>
<evidence type="ECO:0000256" key="6">
    <source>
        <dbReference type="ARBA" id="ARBA00023175"/>
    </source>
</evidence>
<dbReference type="PROSITE" id="PS00411">
    <property type="entry name" value="KINESIN_MOTOR_1"/>
    <property type="match status" value="1"/>
</dbReference>
<comment type="caution">
    <text evidence="10">The sequence shown here is derived from an EMBL/GenBank/DDBJ whole genome shotgun (WGS) entry which is preliminary data.</text>
</comment>
<keyword evidence="5 8" id="KW-0175">Coiled coil</keyword>
<sequence>MRGDLFGESWWCEATGSSVKVCKILVENPRGRRRRHEVVIASVRADPLPPELSGDGGALLSKENEHPLGGPHVLVSFGLPQQGRRLWMMGVFSSFDDVIVVIRKETAPELPKWQKSIFAAKQSRCFEEVGIEDEAFDNEGFSWRKKSLKKVRIEESNDILPNETMNGPSMLGFSLTSPDLVICADSPVIPHNGTAETQDFIKNLKCGNAMASSFEISLDKGIDGMISEEEIARDETPVTKISALFPELQTSKQIRISRASIDLAESSRTTDKFQNDLGLPVISINSGGRDKAVIYGGIDFKGDSYFVGGDVMRTEAWASEGEGDCALYRSARVGNFSYKFESLEPGIYNVDLHFAEIIFTHGPPGMRVFDVFIQEEKVISGLDVYAQVGSHKPLIVPDLKAFVNEKNGLSIRFEGVIGSPIVCGISVKRDSQAGFGSMEFLKERESAQMGDHEPIEVANGSTKFAVEGELEKLQRNYELQHKELMETKKVLESVRREHDMKNKECQEAWMSLRELQNELMRKSMHVGSLAYAIEGQVKEKSRWFSSLRDLSRKFKHSKLSNEASEWNKGLADMTEMATYIQSTINHKVELEKEKMDLEKEHSELKLKFIEGANERKELYNKVLELKGNIRVSCRCRPLNYEEIAVGASMAIDFESAKDGELIVKGNGAPKKVFKFDSIFSPQANQAEVFEDTAPFATSVLDGYNVCIFAYGQTGTGKTFTMEGTEEARGVNYRTLEELFRIMKDREQLYRYEISVSVLEVYNEQIRDLLLPTSQPGVAAKRLEIRQVAEGTHHVPGLVEARVSSMSEAWEVLQTGSNARAVGSTNANEHSSRSHCIHCVMVKGENLMNGECTRSKLWLVDLAGSERVAKTDVQGERLKEAQNINRSLSALGDVISSLANKSPHVPFRNSKLTHLLQDSLGGDSKALMFVQISPNESDLSETLCSLNFASRVRGIELGQAKKQLDSSELSRFKQMAEKTKQEIKFKDGHIKKMEETIQGLELKVKTRDANNKNLQEKVKELELQLLVERKLARQHVDTKIAELQQQQQEEQNVAPTRPPLGALPLGGIYRILNQPGTASDKDDMNSIYPLVENSKSKPLMPTSLTDNFNFKEKENKPEMAEQLQLPKTTGRLSICPTTQKFSEVQSRRNSLIPLPVARRLAIVPPSVPLLQQNTNHIKEAAVESEVNIEQTWSEPTQRSATKKFSNILRRSLQKKIQIKSPMQQMRRGGVNGRLEKVRVSIGSRRPAQRMLICNATRGLKEMQLKQNQKGKEKGWNL</sequence>
<keyword evidence="4 7" id="KW-0067">ATP-binding</keyword>
<evidence type="ECO:0000256" key="1">
    <source>
        <dbReference type="ARBA" id="ARBA00010899"/>
    </source>
</evidence>
<evidence type="ECO:0000256" key="4">
    <source>
        <dbReference type="ARBA" id="ARBA00022840"/>
    </source>
</evidence>
<evidence type="ECO:0000256" key="3">
    <source>
        <dbReference type="ARBA" id="ARBA00022741"/>
    </source>
</evidence>
<dbReference type="InterPro" id="IPR027640">
    <property type="entry name" value="Kinesin-like_fam"/>
</dbReference>
<dbReference type="Gene3D" id="3.40.850.10">
    <property type="entry name" value="Kinesin motor domain"/>
    <property type="match status" value="1"/>
</dbReference>
<dbReference type="PRINTS" id="PR00380">
    <property type="entry name" value="KINESINHEAVY"/>
</dbReference>
<dbReference type="FunFam" id="3.40.850.10:FF:000057">
    <property type="entry name" value="kinesin-like protein KIN-14R"/>
    <property type="match status" value="1"/>
</dbReference>
<feature type="domain" description="Kinesin motor" evidence="9">
    <location>
        <begin position="628"/>
        <end position="954"/>
    </location>
</feature>
<dbReference type="InterPro" id="IPR019821">
    <property type="entry name" value="Kinesin_motor_CS"/>
</dbReference>
<organism evidence="10 11">
    <name type="scientific">Stephania cephalantha</name>
    <dbReference type="NCBI Taxonomy" id="152367"/>
    <lineage>
        <taxon>Eukaryota</taxon>
        <taxon>Viridiplantae</taxon>
        <taxon>Streptophyta</taxon>
        <taxon>Embryophyta</taxon>
        <taxon>Tracheophyta</taxon>
        <taxon>Spermatophyta</taxon>
        <taxon>Magnoliopsida</taxon>
        <taxon>Ranunculales</taxon>
        <taxon>Menispermaceae</taxon>
        <taxon>Menispermoideae</taxon>
        <taxon>Cissampelideae</taxon>
        <taxon>Stephania</taxon>
    </lineage>
</organism>
<keyword evidence="6 7" id="KW-0505">Motor protein</keyword>
<keyword evidence="11" id="KW-1185">Reference proteome</keyword>
<feature type="coiled-coil region" evidence="8">
    <location>
        <begin position="989"/>
        <end position="1030"/>
    </location>
</feature>
<dbReference type="GO" id="GO:0005524">
    <property type="term" value="F:ATP binding"/>
    <property type="evidence" value="ECO:0007669"/>
    <property type="project" value="UniProtKB-UniRule"/>
</dbReference>
<protein>
    <recommendedName>
        <fullName evidence="9">Kinesin motor domain-containing protein</fullName>
    </recommendedName>
</protein>
<dbReference type="PANTHER" id="PTHR47972">
    <property type="entry name" value="KINESIN-LIKE PROTEIN KLP-3"/>
    <property type="match status" value="1"/>
</dbReference>
<gene>
    <name evidence="10" type="ORF">Scep_027504</name>
</gene>
<evidence type="ECO:0000256" key="7">
    <source>
        <dbReference type="PROSITE-ProRule" id="PRU00283"/>
    </source>
</evidence>
<comment type="similarity">
    <text evidence="1">Belongs to the TRAFAC class myosin-kinesin ATPase superfamily. Kinesin family. KIN-14 subfamily.</text>
</comment>
<dbReference type="InterPro" id="IPR027417">
    <property type="entry name" value="P-loop_NTPase"/>
</dbReference>
<dbReference type="CDD" id="cd01366">
    <property type="entry name" value="KISc_C_terminal"/>
    <property type="match status" value="1"/>
</dbReference>
<evidence type="ECO:0000256" key="8">
    <source>
        <dbReference type="SAM" id="Coils"/>
    </source>
</evidence>
<dbReference type="InterPro" id="IPR036961">
    <property type="entry name" value="Kinesin_motor_dom_sf"/>
</dbReference>
<dbReference type="Pfam" id="PF11721">
    <property type="entry name" value="Malectin"/>
    <property type="match status" value="1"/>
</dbReference>
<dbReference type="GO" id="GO:0003777">
    <property type="term" value="F:microtubule motor activity"/>
    <property type="evidence" value="ECO:0007669"/>
    <property type="project" value="InterPro"/>
</dbReference>
<dbReference type="SMART" id="SM00129">
    <property type="entry name" value="KISc"/>
    <property type="match status" value="1"/>
</dbReference>
<reference evidence="10 11" key="1">
    <citation type="submission" date="2024-01" db="EMBL/GenBank/DDBJ databases">
        <title>Genome assemblies of Stephania.</title>
        <authorList>
            <person name="Yang L."/>
        </authorList>
    </citation>
    <scope>NUCLEOTIDE SEQUENCE [LARGE SCALE GENOMIC DNA]</scope>
    <source>
        <strain evidence="10">JXDWG</strain>
        <tissue evidence="10">Leaf</tissue>
    </source>
</reference>
<dbReference type="PROSITE" id="PS50067">
    <property type="entry name" value="KINESIN_MOTOR_2"/>
    <property type="match status" value="1"/>
</dbReference>
<accession>A0AAP0HKU9</accession>
<dbReference type="GO" id="GO:0008017">
    <property type="term" value="F:microtubule binding"/>
    <property type="evidence" value="ECO:0007669"/>
    <property type="project" value="InterPro"/>
</dbReference>
<dbReference type="Pfam" id="PF00225">
    <property type="entry name" value="Kinesin"/>
    <property type="match status" value="1"/>
</dbReference>
<dbReference type="InterPro" id="IPR021720">
    <property type="entry name" value="Malectin_dom"/>
</dbReference>
<dbReference type="SUPFAM" id="SSF52540">
    <property type="entry name" value="P-loop containing nucleoside triphosphate hydrolases"/>
    <property type="match status" value="1"/>
</dbReference>
<dbReference type="AlphaFoldDB" id="A0AAP0HKU9"/>
<dbReference type="InterPro" id="IPR001752">
    <property type="entry name" value="Kinesin_motor_dom"/>
</dbReference>
<evidence type="ECO:0000259" key="9">
    <source>
        <dbReference type="PROSITE" id="PS50067"/>
    </source>
</evidence>
<dbReference type="Gene3D" id="2.60.120.430">
    <property type="entry name" value="Galactose-binding lectin"/>
    <property type="match status" value="1"/>
</dbReference>
<evidence type="ECO:0000256" key="5">
    <source>
        <dbReference type="ARBA" id="ARBA00023054"/>
    </source>
</evidence>
<dbReference type="GO" id="GO:0005874">
    <property type="term" value="C:microtubule"/>
    <property type="evidence" value="ECO:0007669"/>
    <property type="project" value="UniProtKB-KW"/>
</dbReference>